<sequence length="88" mass="10204">MVYIMEKGGFKLKHDCLCLEQFAQTIYKKCECCGRVRDNFFRLNIKDARTKSMIVGSFDLCKECGQNFGDILKVPISTERTVDDFSFE</sequence>
<comment type="caution">
    <text evidence="1">The sequence shown here is derived from an EMBL/GenBank/DDBJ whole genome shotgun (WGS) entry which is preliminary data.</text>
</comment>
<dbReference type="AlphaFoldDB" id="A0A1V9QIL4"/>
<evidence type="ECO:0000313" key="1">
    <source>
        <dbReference type="EMBL" id="OQQ80677.1"/>
    </source>
</evidence>
<gene>
    <name evidence="1" type="ORF">B6U60_10175</name>
</gene>
<protein>
    <submittedName>
        <fullName evidence="1">Uncharacterized protein</fullName>
    </submittedName>
</protein>
<dbReference type="EMBL" id="NBEB01000123">
    <property type="protein sequence ID" value="OQQ80677.1"/>
    <property type="molecule type" value="Genomic_DNA"/>
</dbReference>
<dbReference type="Proteomes" id="UP000192638">
    <property type="component" value="Unassembled WGS sequence"/>
</dbReference>
<organism evidence="1 2">
    <name type="scientific">Ligilactobacillus salivarius</name>
    <dbReference type="NCBI Taxonomy" id="1624"/>
    <lineage>
        <taxon>Bacteria</taxon>
        <taxon>Bacillati</taxon>
        <taxon>Bacillota</taxon>
        <taxon>Bacilli</taxon>
        <taxon>Lactobacillales</taxon>
        <taxon>Lactobacillaceae</taxon>
        <taxon>Ligilactobacillus</taxon>
    </lineage>
</organism>
<evidence type="ECO:0000313" key="2">
    <source>
        <dbReference type="Proteomes" id="UP000192638"/>
    </source>
</evidence>
<reference evidence="1 2" key="1">
    <citation type="submission" date="2017-03" db="EMBL/GenBank/DDBJ databases">
        <title>Phylogenomics and comparative genomics of Lactobacillus salivarius, a mammalian gut commensal.</title>
        <authorList>
            <person name="Harris H.M."/>
        </authorList>
    </citation>
    <scope>NUCLEOTIDE SEQUENCE [LARGE SCALE GENOMIC DNA]</scope>
    <source>
        <strain evidence="1 2">LMG 14477</strain>
    </source>
</reference>
<accession>A0A1V9QIL4</accession>
<proteinExistence type="predicted"/>
<name>A0A1V9QIL4_9LACO</name>